<dbReference type="GO" id="GO:0005886">
    <property type="term" value="C:plasma membrane"/>
    <property type="evidence" value="ECO:0007669"/>
    <property type="project" value="InterPro"/>
</dbReference>
<keyword evidence="1" id="KW-0812">Transmembrane</keyword>
<dbReference type="GO" id="GO:0008381">
    <property type="term" value="F:mechanosensitive monoatomic ion channel activity"/>
    <property type="evidence" value="ECO:0007669"/>
    <property type="project" value="TreeGrafter"/>
</dbReference>
<proteinExistence type="predicted"/>
<organism evidence="2 3">
    <name type="scientific">Meganyctiphanes norvegica</name>
    <name type="common">Northern krill</name>
    <name type="synonym">Thysanopoda norvegica</name>
    <dbReference type="NCBI Taxonomy" id="48144"/>
    <lineage>
        <taxon>Eukaryota</taxon>
        <taxon>Metazoa</taxon>
        <taxon>Ecdysozoa</taxon>
        <taxon>Arthropoda</taxon>
        <taxon>Crustacea</taxon>
        <taxon>Multicrustacea</taxon>
        <taxon>Malacostraca</taxon>
        <taxon>Eumalacostraca</taxon>
        <taxon>Eucarida</taxon>
        <taxon>Euphausiacea</taxon>
        <taxon>Euphausiidae</taxon>
        <taxon>Meganyctiphanes</taxon>
    </lineage>
</organism>
<feature type="transmembrane region" description="Helical" evidence="1">
    <location>
        <begin position="398"/>
        <end position="422"/>
    </location>
</feature>
<evidence type="ECO:0008006" key="4">
    <source>
        <dbReference type="Google" id="ProtNLM"/>
    </source>
</evidence>
<evidence type="ECO:0000313" key="2">
    <source>
        <dbReference type="EMBL" id="CAL4116663.1"/>
    </source>
</evidence>
<sequence>MSIDNLYDTRITTLLPSNRHVSTLGRGTIRRRASTRSRRLPSTGNATATLVHTSRRGSDTYLEVLPDLTQGVDEEETWEKLQEIRMFAVPMEEKRMLKRQLQAAPTLRTRGLAAFKLSRRKFSSQLKVRLREMISKIELWHWSLRYVEGNFGPGLVAFFTFIKWLLYLNLFTCTVIAVFILVPQFVFQPPQDTCIDSNYIDENSTVNYDEIVSSTVSYDESILSLYDNVSLSDSNTTSCCFQKYKEVVEKAEENQETSNRIFNLVLDGLQGTGVMFELSYLFYGFYPRSIMHLEVLGLWQYNLPLAYLLVVVVTLILSLLLMVKAAARGLRESLRSSEGQFYQYCNLVFGGWDFCIENQKAATIKKKAIYNELCNHLETERYKEEKQMRTKRDRCRLYFVRLLVNMGVVLILVVSFVAIYYATNFSLKVLEENRVGGKLNPESVYGVTISDGSEDGEQQQKEIESFWRKIQQLQIEFLPSLVIVALNFIDPFIFKLLVEFERYTPNTVLLVTLIRTVFLRLTSLIVLLVSIYKGVSKCGTPQPGECL</sequence>
<dbReference type="Proteomes" id="UP001497623">
    <property type="component" value="Unassembled WGS sequence"/>
</dbReference>
<dbReference type="PANTHER" id="PTHR23302:SF24">
    <property type="entry name" value="TMC DOMAIN-CONTAINING PROTEIN"/>
    <property type="match status" value="1"/>
</dbReference>
<feature type="transmembrane region" description="Helical" evidence="1">
    <location>
        <begin position="477"/>
        <end position="498"/>
    </location>
</feature>
<accession>A0AAV2R622</accession>
<keyword evidence="1" id="KW-0472">Membrane</keyword>
<gene>
    <name evidence="2" type="ORF">MNOR_LOCUS21022</name>
</gene>
<keyword evidence="3" id="KW-1185">Reference proteome</keyword>
<name>A0AAV2R622_MEGNR</name>
<feature type="transmembrane region" description="Helical" evidence="1">
    <location>
        <begin position="164"/>
        <end position="182"/>
    </location>
</feature>
<feature type="non-terminal residue" evidence="2">
    <location>
        <position position="547"/>
    </location>
</feature>
<reference evidence="2 3" key="1">
    <citation type="submission" date="2024-05" db="EMBL/GenBank/DDBJ databases">
        <authorList>
            <person name="Wallberg A."/>
        </authorList>
    </citation>
    <scope>NUCLEOTIDE SEQUENCE [LARGE SCALE GENOMIC DNA]</scope>
</reference>
<evidence type="ECO:0000313" key="3">
    <source>
        <dbReference type="Proteomes" id="UP001497623"/>
    </source>
</evidence>
<comment type="caution">
    <text evidence="2">The sequence shown here is derived from an EMBL/GenBank/DDBJ whole genome shotgun (WGS) entry which is preliminary data.</text>
</comment>
<dbReference type="InterPro" id="IPR038900">
    <property type="entry name" value="TMC"/>
</dbReference>
<protein>
    <recommendedName>
        <fullName evidence="4">Transmembrane channel-like protein 7</fullName>
    </recommendedName>
</protein>
<dbReference type="AlphaFoldDB" id="A0AAV2R622"/>
<feature type="transmembrane region" description="Helical" evidence="1">
    <location>
        <begin position="306"/>
        <end position="327"/>
    </location>
</feature>
<feature type="transmembrane region" description="Helical" evidence="1">
    <location>
        <begin position="510"/>
        <end position="532"/>
    </location>
</feature>
<keyword evidence="1" id="KW-1133">Transmembrane helix</keyword>
<dbReference type="PANTHER" id="PTHR23302">
    <property type="entry name" value="TRANSMEMBRANE CHANNEL-RELATED"/>
    <property type="match status" value="1"/>
</dbReference>
<dbReference type="EMBL" id="CAXKWB010016602">
    <property type="protein sequence ID" value="CAL4116663.1"/>
    <property type="molecule type" value="Genomic_DNA"/>
</dbReference>
<evidence type="ECO:0000256" key="1">
    <source>
        <dbReference type="SAM" id="Phobius"/>
    </source>
</evidence>